<feature type="coiled-coil region" evidence="6">
    <location>
        <begin position="1167"/>
        <end position="1208"/>
    </location>
</feature>
<proteinExistence type="inferred from homology"/>
<feature type="compositionally biased region" description="Low complexity" evidence="7">
    <location>
        <begin position="85"/>
        <end position="95"/>
    </location>
</feature>
<dbReference type="InterPro" id="IPR001752">
    <property type="entry name" value="Kinesin_motor_dom"/>
</dbReference>
<dbReference type="EMBL" id="CAMXCT020000437">
    <property type="protein sequence ID" value="CAL1132174.1"/>
    <property type="molecule type" value="Genomic_DNA"/>
</dbReference>
<dbReference type="InterPro" id="IPR036961">
    <property type="entry name" value="Kinesin_motor_dom_sf"/>
</dbReference>
<feature type="domain" description="Kinesin motor" evidence="8">
    <location>
        <begin position="542"/>
        <end position="887"/>
    </location>
</feature>
<dbReference type="PROSITE" id="PS50067">
    <property type="entry name" value="KINESIN_MOTOR_2"/>
    <property type="match status" value="1"/>
</dbReference>
<dbReference type="Pfam" id="PF00225">
    <property type="entry name" value="Kinesin"/>
    <property type="match status" value="1"/>
</dbReference>
<feature type="coiled-coil region" evidence="6">
    <location>
        <begin position="885"/>
        <end position="947"/>
    </location>
</feature>
<evidence type="ECO:0000256" key="2">
    <source>
        <dbReference type="ARBA" id="ARBA00022840"/>
    </source>
</evidence>
<keyword evidence="2 5" id="KW-0067">ATP-binding</keyword>
<evidence type="ECO:0000256" key="6">
    <source>
        <dbReference type="SAM" id="Coils"/>
    </source>
</evidence>
<dbReference type="SUPFAM" id="SSF49879">
    <property type="entry name" value="SMAD/FHA domain"/>
    <property type="match status" value="1"/>
</dbReference>
<evidence type="ECO:0000256" key="1">
    <source>
        <dbReference type="ARBA" id="ARBA00022741"/>
    </source>
</evidence>
<gene>
    <name evidence="9" type="ORF">C1SCF055_LOCUS6800</name>
</gene>
<dbReference type="InterPro" id="IPR027417">
    <property type="entry name" value="P-loop_NTPase"/>
</dbReference>
<dbReference type="InterPro" id="IPR019821">
    <property type="entry name" value="Kinesin_motor_CS"/>
</dbReference>
<comment type="similarity">
    <text evidence="5">Belongs to the TRAFAC class myosin-kinesin ATPase superfamily. Kinesin family.</text>
</comment>
<feature type="binding site" evidence="5">
    <location>
        <begin position="642"/>
        <end position="649"/>
    </location>
    <ligand>
        <name>ATP</name>
        <dbReference type="ChEBI" id="CHEBI:30616"/>
    </ligand>
</feature>
<evidence type="ECO:0000313" key="9">
    <source>
        <dbReference type="EMBL" id="CAI3978799.1"/>
    </source>
</evidence>
<evidence type="ECO:0000256" key="7">
    <source>
        <dbReference type="SAM" id="MobiDB-lite"/>
    </source>
</evidence>
<dbReference type="GO" id="GO:0005524">
    <property type="term" value="F:ATP binding"/>
    <property type="evidence" value="ECO:0007669"/>
    <property type="project" value="UniProtKB-UniRule"/>
</dbReference>
<keyword evidence="4 5" id="KW-0505">Motor protein</keyword>
<accession>A0A9P1FIW8</accession>
<dbReference type="OrthoDB" id="3176171at2759"/>
<keyword evidence="3 6" id="KW-0175">Coiled coil</keyword>
<dbReference type="GO" id="GO:0007018">
    <property type="term" value="P:microtubule-based movement"/>
    <property type="evidence" value="ECO:0007669"/>
    <property type="project" value="InterPro"/>
</dbReference>
<evidence type="ECO:0000256" key="4">
    <source>
        <dbReference type="ARBA" id="ARBA00023175"/>
    </source>
</evidence>
<evidence type="ECO:0000313" key="10">
    <source>
        <dbReference type="EMBL" id="CAL1132174.1"/>
    </source>
</evidence>
<dbReference type="PROSITE" id="PS00411">
    <property type="entry name" value="KINESIN_MOTOR_1"/>
    <property type="match status" value="1"/>
</dbReference>
<name>A0A9P1FIW8_9DINO</name>
<reference evidence="10" key="2">
    <citation type="submission" date="2024-04" db="EMBL/GenBank/DDBJ databases">
        <authorList>
            <person name="Chen Y."/>
            <person name="Shah S."/>
            <person name="Dougan E. K."/>
            <person name="Thang M."/>
            <person name="Chan C."/>
        </authorList>
    </citation>
    <scope>NUCLEOTIDE SEQUENCE [LARGE SCALE GENOMIC DNA]</scope>
</reference>
<feature type="region of interest" description="Disordered" evidence="7">
    <location>
        <begin position="993"/>
        <end position="1024"/>
    </location>
</feature>
<dbReference type="AlphaFoldDB" id="A0A9P1FIW8"/>
<evidence type="ECO:0000256" key="5">
    <source>
        <dbReference type="PROSITE-ProRule" id="PRU00283"/>
    </source>
</evidence>
<organism evidence="9">
    <name type="scientific">Cladocopium goreaui</name>
    <dbReference type="NCBI Taxonomy" id="2562237"/>
    <lineage>
        <taxon>Eukaryota</taxon>
        <taxon>Sar</taxon>
        <taxon>Alveolata</taxon>
        <taxon>Dinophyceae</taxon>
        <taxon>Suessiales</taxon>
        <taxon>Symbiodiniaceae</taxon>
        <taxon>Cladocopium</taxon>
    </lineage>
</organism>
<dbReference type="SMART" id="SM00129">
    <property type="entry name" value="KISc"/>
    <property type="match status" value="1"/>
</dbReference>
<feature type="compositionally biased region" description="Acidic residues" evidence="7">
    <location>
        <begin position="1001"/>
        <end position="1024"/>
    </location>
</feature>
<protein>
    <submittedName>
        <fullName evidence="11">Kinesin-related protein 1 (Kinesin family member 1) (Kinesin-3)</fullName>
    </submittedName>
</protein>
<dbReference type="Gene3D" id="3.40.850.10">
    <property type="entry name" value="Kinesin motor domain"/>
    <property type="match status" value="1"/>
</dbReference>
<dbReference type="Pfam" id="PF03016">
    <property type="entry name" value="Exostosin_GT47"/>
    <property type="match status" value="1"/>
</dbReference>
<dbReference type="EMBL" id="CAMXCT010000437">
    <property type="protein sequence ID" value="CAI3978799.1"/>
    <property type="molecule type" value="Genomic_DNA"/>
</dbReference>
<dbReference type="InterPro" id="IPR040911">
    <property type="entry name" value="Exostosin_GT47"/>
</dbReference>
<reference evidence="9" key="1">
    <citation type="submission" date="2022-10" db="EMBL/GenBank/DDBJ databases">
        <authorList>
            <person name="Chen Y."/>
            <person name="Dougan E. K."/>
            <person name="Chan C."/>
            <person name="Rhodes N."/>
            <person name="Thang M."/>
        </authorList>
    </citation>
    <scope>NUCLEOTIDE SEQUENCE</scope>
</reference>
<evidence type="ECO:0000313" key="11">
    <source>
        <dbReference type="EMBL" id="CAL4766111.1"/>
    </source>
</evidence>
<sequence length="1262" mass="140904">MAFGRRRVAVSVVVVLSILLAISLDSNIRSKVNRGKMMLATDAEVRVENDAEASPSEVVANVMEASAGEVASVNPGSVVSEAPFTADTGDTADTGEPGVVATSPTPAAIVEPSPGNAASSSSSDAFCRCSQTGGNKPPHGLESFAEEELKKLLEEMRQELRMYIYSVDFHCDKRRPKGTNRGYMVEWNFYDRARSSSMRVLDPERATIFYIPTFTSCWRSQGTTRREGGESAGKRIQQMLKDVTKLPFLQRYVGKKHIWISAHDMGKAEPLLAWCDAKDCSQSSMDITEMLAKNGTVLANTADDLEMQRDGKPGEYGFNSSMDVSLVCNGDMPLASRSRSVKPKRPRRYSVFFAGRWDENYIPVRFIAIRSIEKAKLQKPTSFNRKIKPEAYEKGLADSELCLAPRGSRVWSPRLFEMIWFGCIPVIISSGYHLPASCFFDWRDFSIFIEDKDAHKAGQILKGYLDDPKRLEEMREKVFKIRKAFMWNDEETVGDAFELAMLDVYLKQQRQDIDLEQPLKLNPAEPICCHDFMTPAMMEAEAVVVGVRVRPFQEREIQNNSMLCISMSQKSTSIFDSMGKDTMFTFDESFWSHDGYEDDGTGYLRPKRGSSYVDQKYVFDTFGKRVLDNAWNGYHCCLFAYGQTGSGKSYSMVGYGNNKGIVPISCEEIFRRIANDDGGNSYEVLVSAIEIYNEAVQDLLIPVEQRPRKGLEIRESKILGVYIDGITKRPVDCYKAIHDTIEEATANRTVGSTLMNATSSRAHTVLIIEFKTVTACSTRVSMINLVDLAGSEKVKQTGAEGERMKEGAMINKSLSTLGNCIEKLAEKSTNPKKAVLVPYRESKLTRLLQNALGGSSKTIMICALSPASSNYEEIKNKAVVNENPQEKLMRELLEENQKLKEMIQSLGAGRTVDAQTFEDLGRKQREIAEAEAALKDMQKTFQEKLEEDRQRQGELRRRGTVVNPMVPMIVNLNQDPQLQGRVKHYFPAGKTVIGCQKQDESDSETETEESDAEGGSDKESDDLPVPDINMLGSGIQRLHASVENTSAECILTALSPEAAKATCLNGMPLDRMLEMDAKKCPRTRVDDGFVLVHADRLIFGPCYFVFVQPNVCSAEVLITSGEADFTTAQMEEMREKRSATEKRIRQSLYSPCMVLPGLEGAEHLEQVQELQKELGQVKRMLQLKEQVLKAKEEEVEELRRELALLRNPGEHVNEMLYAGHSKVSLAIDNTFEEALAQLSAVEAMLTSCAPRSDSPKKKSLTG</sequence>
<keyword evidence="1 5" id="KW-0547">Nucleotide-binding</keyword>
<evidence type="ECO:0000256" key="3">
    <source>
        <dbReference type="ARBA" id="ARBA00023054"/>
    </source>
</evidence>
<feature type="region of interest" description="Disordered" evidence="7">
    <location>
        <begin position="79"/>
        <end position="141"/>
    </location>
</feature>
<dbReference type="Proteomes" id="UP001152797">
    <property type="component" value="Unassembled WGS sequence"/>
</dbReference>
<dbReference type="SUPFAM" id="SSF52540">
    <property type="entry name" value="P-loop containing nucleoside triphosphate hydrolases"/>
    <property type="match status" value="1"/>
</dbReference>
<dbReference type="GO" id="GO:0003777">
    <property type="term" value="F:microtubule motor activity"/>
    <property type="evidence" value="ECO:0007669"/>
    <property type="project" value="InterPro"/>
</dbReference>
<dbReference type="InterPro" id="IPR008984">
    <property type="entry name" value="SMAD_FHA_dom_sf"/>
</dbReference>
<dbReference type="PANTHER" id="PTHR47117">
    <property type="entry name" value="STAR-RELATED LIPID TRANSFER PROTEIN 9"/>
    <property type="match status" value="1"/>
</dbReference>
<dbReference type="PRINTS" id="PR00380">
    <property type="entry name" value="KINESINHEAVY"/>
</dbReference>
<keyword evidence="12" id="KW-1185">Reference proteome</keyword>
<evidence type="ECO:0000259" key="8">
    <source>
        <dbReference type="PROSITE" id="PS50067"/>
    </source>
</evidence>
<evidence type="ECO:0000313" key="12">
    <source>
        <dbReference type="Proteomes" id="UP001152797"/>
    </source>
</evidence>
<dbReference type="Gene3D" id="2.60.200.20">
    <property type="match status" value="1"/>
</dbReference>
<comment type="caution">
    <text evidence="9">The sequence shown here is derived from an EMBL/GenBank/DDBJ whole genome shotgun (WGS) entry which is preliminary data.</text>
</comment>
<dbReference type="GO" id="GO:0008017">
    <property type="term" value="F:microtubule binding"/>
    <property type="evidence" value="ECO:0007669"/>
    <property type="project" value="InterPro"/>
</dbReference>
<dbReference type="EMBL" id="CAMXCT030000437">
    <property type="protein sequence ID" value="CAL4766111.1"/>
    <property type="molecule type" value="Genomic_DNA"/>
</dbReference>